<feature type="chain" id="PRO_5038737970" description="Lipoprotein" evidence="1">
    <location>
        <begin position="26"/>
        <end position="298"/>
    </location>
</feature>
<feature type="signal peptide" evidence="1">
    <location>
        <begin position="1"/>
        <end position="25"/>
    </location>
</feature>
<sequence>MKKSTYCILLTSLLLAAACSTHGTAPETEAGDETYRELKVCTSAPDLKSLVDPATDMIYAYTFDSEHNVSWTGPSSIENGIYTYTVSGDMQFIVFCNISPENSAIEVNTYVDNPFSLTPRYQTDEDMVTGTTTADMIPEDGSALNIHLNRITSKVTAELTVKTPEGELLDLTGFMRTASISLSPQSASYIIKGDYSAGYEESTTFTLTGGVLEESATSYQICNDMSVLPTMTQVSETTDLTLTLTDSEGQETAMTKNLGYALEPNKHYKLSISVTHDDTGFGFRIDDIITEDIEINLN</sequence>
<evidence type="ECO:0008006" key="4">
    <source>
        <dbReference type="Google" id="ProtNLM"/>
    </source>
</evidence>
<dbReference type="AlphaFoldDB" id="A0A9D9IF39"/>
<reference evidence="2" key="1">
    <citation type="submission" date="2020-10" db="EMBL/GenBank/DDBJ databases">
        <authorList>
            <person name="Gilroy R."/>
        </authorList>
    </citation>
    <scope>NUCLEOTIDE SEQUENCE</scope>
    <source>
        <strain evidence="2">B2-22910</strain>
    </source>
</reference>
<organism evidence="2 3">
    <name type="scientific">Candidatus Cryptobacteroides faecavium</name>
    <dbReference type="NCBI Taxonomy" id="2840762"/>
    <lineage>
        <taxon>Bacteria</taxon>
        <taxon>Pseudomonadati</taxon>
        <taxon>Bacteroidota</taxon>
        <taxon>Bacteroidia</taxon>
        <taxon>Bacteroidales</taxon>
        <taxon>Candidatus Cryptobacteroides</taxon>
    </lineage>
</organism>
<gene>
    <name evidence="2" type="ORF">IAB82_04250</name>
</gene>
<dbReference type="PROSITE" id="PS51257">
    <property type="entry name" value="PROKAR_LIPOPROTEIN"/>
    <property type="match status" value="1"/>
</dbReference>
<protein>
    <recommendedName>
        <fullName evidence="4">Lipoprotein</fullName>
    </recommendedName>
</protein>
<accession>A0A9D9IF39</accession>
<evidence type="ECO:0000256" key="1">
    <source>
        <dbReference type="SAM" id="SignalP"/>
    </source>
</evidence>
<reference evidence="2" key="2">
    <citation type="journal article" date="2021" name="PeerJ">
        <title>Extensive microbial diversity within the chicken gut microbiome revealed by metagenomics and culture.</title>
        <authorList>
            <person name="Gilroy R."/>
            <person name="Ravi A."/>
            <person name="Getino M."/>
            <person name="Pursley I."/>
            <person name="Horton D.L."/>
            <person name="Alikhan N.F."/>
            <person name="Baker D."/>
            <person name="Gharbi K."/>
            <person name="Hall N."/>
            <person name="Watson M."/>
            <person name="Adriaenssens E.M."/>
            <person name="Foster-Nyarko E."/>
            <person name="Jarju S."/>
            <person name="Secka A."/>
            <person name="Antonio M."/>
            <person name="Oren A."/>
            <person name="Chaudhuri R.R."/>
            <person name="La Ragione R."/>
            <person name="Hildebrand F."/>
            <person name="Pallen M.J."/>
        </authorList>
    </citation>
    <scope>NUCLEOTIDE SEQUENCE</scope>
    <source>
        <strain evidence="2">B2-22910</strain>
    </source>
</reference>
<evidence type="ECO:0000313" key="3">
    <source>
        <dbReference type="Proteomes" id="UP000823603"/>
    </source>
</evidence>
<keyword evidence="1" id="KW-0732">Signal</keyword>
<evidence type="ECO:0000313" key="2">
    <source>
        <dbReference type="EMBL" id="MBO8470991.1"/>
    </source>
</evidence>
<proteinExistence type="predicted"/>
<dbReference type="EMBL" id="JADIMB010000059">
    <property type="protein sequence ID" value="MBO8470991.1"/>
    <property type="molecule type" value="Genomic_DNA"/>
</dbReference>
<comment type="caution">
    <text evidence="2">The sequence shown here is derived from an EMBL/GenBank/DDBJ whole genome shotgun (WGS) entry which is preliminary data.</text>
</comment>
<dbReference type="Proteomes" id="UP000823603">
    <property type="component" value="Unassembled WGS sequence"/>
</dbReference>
<name>A0A9D9IF39_9BACT</name>